<name>A0ABY6G4H4_9MICO</name>
<feature type="compositionally biased region" description="Low complexity" evidence="1">
    <location>
        <begin position="18"/>
        <end position="32"/>
    </location>
</feature>
<feature type="compositionally biased region" description="Basic and acidic residues" evidence="1">
    <location>
        <begin position="1"/>
        <end position="16"/>
    </location>
</feature>
<dbReference type="EMBL" id="CP107020">
    <property type="protein sequence ID" value="UYG18012.1"/>
    <property type="molecule type" value="Genomic_DNA"/>
</dbReference>
<keyword evidence="2" id="KW-0255">Endonuclease</keyword>
<feature type="compositionally biased region" description="Pro residues" evidence="1">
    <location>
        <begin position="473"/>
        <end position="488"/>
    </location>
</feature>
<dbReference type="GO" id="GO:0004519">
    <property type="term" value="F:endonuclease activity"/>
    <property type="evidence" value="ECO:0007669"/>
    <property type="project" value="UniProtKB-KW"/>
</dbReference>
<keyword evidence="3" id="KW-1185">Reference proteome</keyword>
<gene>
    <name evidence="2" type="ORF">BRM3_06245</name>
</gene>
<evidence type="ECO:0000256" key="1">
    <source>
        <dbReference type="SAM" id="MobiDB-lite"/>
    </source>
</evidence>
<protein>
    <submittedName>
        <fullName evidence="2">HNH endonuclease</fullName>
    </submittedName>
</protein>
<sequence>MTTTERRDRAPSDRRGAAPRAGVRPPGPVRARLPLTREGLAERVDAAGDVALSRDLRSLWDLGAEESRLLADRHRRLAALWTPPVTDPESDDPADLVELQVACSLRTTRGHASALVRDAHRAVTAFPLTLARLSAGQMPAEWFTRLLRRSSDLDESACARLDGMVSRWDAGITAERFRRELARAIAWVAAGQPAPACVPDRLRRVETFAREDGTATLAVTGPVPEIFFLSTRLDAGARAVQTQQRRALEAGSPIPFDDGTVAESGRPLTLAALRYALLVHSVHDTGGIEVPAQRYRLNVLVPALTLLGESDAPGVIEGIAPIPAPLARDLAGQVDTWYRVLTDPTTGAFLPLAPQRYRPTPSMLEHLRLRGAQCAVPGCTGLVTWASEADHIEEYDHLHPERGGRTEVENLHDLCWKHHSLKTAGTIDPVRVPGVIEVRDAASGMSGQDEQAEGEHAEREHAEGEHVGEEPSSPWPLPPLPAEPPPPHTIVHPGRTAWHLGLNATITVTDDTDLTTPAMARAFYRAWARCRQRDGGGAAPDEKTAASKPASASASETAPESQTPPTSSDPPAPPFTFDDPPPY</sequence>
<feature type="region of interest" description="Disordered" evidence="1">
    <location>
        <begin position="533"/>
        <end position="583"/>
    </location>
</feature>
<reference evidence="2" key="1">
    <citation type="submission" date="2022-10" db="EMBL/GenBank/DDBJ databases">
        <title>Whole-Genome Sequencing of Brachybacterium huguangmaarense BRM-3, Isolated from Betula schmidtii.</title>
        <authorList>
            <person name="Haam D."/>
        </authorList>
    </citation>
    <scope>NUCLEOTIDE SEQUENCE</scope>
    <source>
        <strain evidence="2">BRM-3</strain>
    </source>
</reference>
<feature type="region of interest" description="Disordered" evidence="1">
    <location>
        <begin position="442"/>
        <end position="491"/>
    </location>
</feature>
<dbReference type="CDD" id="cd00085">
    <property type="entry name" value="HNHc"/>
    <property type="match status" value="1"/>
</dbReference>
<dbReference type="RefSeq" id="WP_263595218.1">
    <property type="nucleotide sequence ID" value="NZ_CP107020.1"/>
</dbReference>
<proteinExistence type="predicted"/>
<evidence type="ECO:0000313" key="2">
    <source>
        <dbReference type="EMBL" id="UYG18012.1"/>
    </source>
</evidence>
<keyword evidence="2" id="KW-0540">Nuclease</keyword>
<keyword evidence="2" id="KW-0378">Hydrolase</keyword>
<accession>A0ABY6G4H4</accession>
<evidence type="ECO:0000313" key="3">
    <source>
        <dbReference type="Proteomes" id="UP001164305"/>
    </source>
</evidence>
<feature type="compositionally biased region" description="Pro residues" evidence="1">
    <location>
        <begin position="567"/>
        <end position="583"/>
    </location>
</feature>
<feature type="compositionally biased region" description="Basic and acidic residues" evidence="1">
    <location>
        <begin position="453"/>
        <end position="469"/>
    </location>
</feature>
<organism evidence="2 3">
    <name type="scientific">Brachybacterium huguangmaarense</name>
    <dbReference type="NCBI Taxonomy" id="1652028"/>
    <lineage>
        <taxon>Bacteria</taxon>
        <taxon>Bacillati</taxon>
        <taxon>Actinomycetota</taxon>
        <taxon>Actinomycetes</taxon>
        <taxon>Micrococcales</taxon>
        <taxon>Dermabacteraceae</taxon>
        <taxon>Brachybacterium</taxon>
    </lineage>
</organism>
<feature type="compositionally biased region" description="Low complexity" evidence="1">
    <location>
        <begin position="546"/>
        <end position="566"/>
    </location>
</feature>
<dbReference type="Proteomes" id="UP001164305">
    <property type="component" value="Chromosome"/>
</dbReference>
<feature type="region of interest" description="Disordered" evidence="1">
    <location>
        <begin position="1"/>
        <end position="32"/>
    </location>
</feature>
<dbReference type="InterPro" id="IPR003615">
    <property type="entry name" value="HNH_nuc"/>
</dbReference>